<evidence type="ECO:0000256" key="6">
    <source>
        <dbReference type="ARBA" id="ARBA00022759"/>
    </source>
</evidence>
<dbReference type="EMBL" id="KL363270">
    <property type="protein sequence ID" value="KFD49466.1"/>
    <property type="molecule type" value="Genomic_DNA"/>
</dbReference>
<feature type="domain" description="EndoU" evidence="13">
    <location>
        <begin position="332"/>
        <end position="609"/>
    </location>
</feature>
<dbReference type="SUPFAM" id="SSF142877">
    <property type="entry name" value="EndoU-like"/>
    <property type="match status" value="4"/>
</dbReference>
<evidence type="ECO:0000313" key="14">
    <source>
        <dbReference type="EMBL" id="KFD49466.1"/>
    </source>
</evidence>
<dbReference type="GO" id="GO:0003723">
    <property type="term" value="F:RNA binding"/>
    <property type="evidence" value="ECO:0007669"/>
    <property type="project" value="UniProtKB-UniRule"/>
</dbReference>
<dbReference type="GO" id="GO:0016787">
    <property type="term" value="F:hydrolase activity"/>
    <property type="evidence" value="ECO:0007669"/>
    <property type="project" value="UniProtKB-KW"/>
</dbReference>
<evidence type="ECO:0000256" key="3">
    <source>
        <dbReference type="ARBA" id="ARBA00011245"/>
    </source>
</evidence>
<evidence type="ECO:0000259" key="13">
    <source>
        <dbReference type="PROSITE" id="PS51959"/>
    </source>
</evidence>
<evidence type="ECO:0000313" key="15">
    <source>
        <dbReference type="Proteomes" id="UP000030764"/>
    </source>
</evidence>
<name>A0A085LWX0_9BILA</name>
<comment type="similarity">
    <text evidence="2 11">Belongs to the ENDOU family.</text>
</comment>
<feature type="chain" id="PRO_5026370568" description="EndoU domain-containing protein" evidence="11">
    <location>
        <begin position="24"/>
        <end position="966"/>
    </location>
</feature>
<protein>
    <recommendedName>
        <fullName evidence="13">EndoU domain-containing protein</fullName>
    </recommendedName>
</protein>
<evidence type="ECO:0000256" key="8">
    <source>
        <dbReference type="ARBA" id="ARBA00022884"/>
    </source>
</evidence>
<dbReference type="PANTHER" id="PTHR12439">
    <property type="entry name" value="PLACENTAL PROTEIN 11-RELATED"/>
    <property type="match status" value="1"/>
</dbReference>
<dbReference type="InterPro" id="IPR037227">
    <property type="entry name" value="EndoU-like"/>
</dbReference>
<gene>
    <name evidence="14" type="ORF">M513_09651</name>
</gene>
<dbReference type="InterPro" id="IPR039787">
    <property type="entry name" value="ENDOU"/>
</dbReference>
<evidence type="ECO:0000256" key="11">
    <source>
        <dbReference type="RuleBase" id="RU367085"/>
    </source>
</evidence>
<keyword evidence="15" id="KW-1185">Reference proteome</keyword>
<keyword evidence="5 11" id="KW-0479">Metal-binding</keyword>
<dbReference type="InterPro" id="IPR018998">
    <property type="entry name" value="EndoU_C"/>
</dbReference>
<sequence length="966" mass="109612">MITFKRWKTQSTIILTCSFLVWGAKLAENLKQVSDEDIKRIMEMLQIADVNAAGPNDTVFNYQEHRSKGDAPEKFIPFVSRSYLTKPTVAALVNLMSMYEPKVGSPERTGKFKQQKIDHFLNEVLKTEVMKLLKQFLRWCGLATANSDENFKKWMKDFWFSEYARRRKVVDSSAFEHVFMGETEAGKVLGLHNWIRFAYLEARGSLNYKGFLTERQDSVATIEFTWNGNAKPVGGMLLGSSPEFELAAATICSLLRPGANKCKFFYKNCEVIFESYDIARHGKNFLSTSFPKAGLLGEMSINGRWKLQRLVALLLCFLMWHISSGGEQQQATNEDINEIVELMEKADVNAAGPNDTDFNYQQPSGKRSALKKLGIMEEVKGFKLNIFRFVSFVSGSYMAKPTVKAFLKLMNMFEPQIGAREKTGKVKAATIDRFLDIVVKTKVMNLLKEFLQRFKLLTAESEEDFKEWLKNLWFTEYARRKKVIDSSAFEHIFVGEVEKGVVSGLHNWIRFGTLEADGYANYKGYIGEMSVAMATIGFTWNKKEKSSSSMFLGSSPEFDMAVATICSLLRPGRRKCKLIYKGCGIKFTSGYLERNGTRYLSTGFPEAGKGCPMSTSDHKRVDMKKKEKKKEKQKPKNITDTELQEIIDLMENADINAAGPNDAQFNYQQQSSKGNAPERFVKFISNGYLKKPTIEALINLTEMYQPQLGVPEGTNQTKEQMIDLFLNFILETKVMMLLKRFLRRRSISKMKFFLLILFSTVSVVSSQIVSIRQRDLEKVVSELYAIDTKGTDPSKFKFNYASPHQRGNERFALYVDPQFLAKPTVATFVSLVKRLIIHAGPHNFTTAAGISMTPAKIREYLQKEAKELSTATTACFLRLLKTEAPVAVIRYSLGHSTKPRGSFLLGTTPEFDLALYTICLVGRSADGCRFMLKGCIVNLVVHRLKPHNQVTTAYPKEAICEEAKRE</sequence>
<keyword evidence="10" id="KW-0456">Lyase</keyword>
<evidence type="ECO:0000256" key="2">
    <source>
        <dbReference type="ARBA" id="ARBA00010168"/>
    </source>
</evidence>
<evidence type="ECO:0000256" key="4">
    <source>
        <dbReference type="ARBA" id="ARBA00022722"/>
    </source>
</evidence>
<evidence type="ECO:0000256" key="1">
    <source>
        <dbReference type="ARBA" id="ARBA00001936"/>
    </source>
</evidence>
<proteinExistence type="inferred from homology"/>
<feature type="region of interest" description="Disordered" evidence="12">
    <location>
        <begin position="610"/>
        <end position="638"/>
    </location>
</feature>
<dbReference type="CDD" id="cd21159">
    <property type="entry name" value="XendoU"/>
    <property type="match status" value="2"/>
</dbReference>
<dbReference type="PANTHER" id="PTHR12439:SF11">
    <property type="entry name" value="URIDYLATE-SPECIFIC ENDORIBONUCLEASE"/>
    <property type="match status" value="1"/>
</dbReference>
<feature type="domain" description="EndoU" evidence="13">
    <location>
        <begin position="34"/>
        <end position="295"/>
    </location>
</feature>
<evidence type="ECO:0000256" key="10">
    <source>
        <dbReference type="ARBA" id="ARBA00023239"/>
    </source>
</evidence>
<feature type="signal peptide" evidence="11">
    <location>
        <begin position="1"/>
        <end position="23"/>
    </location>
</feature>
<evidence type="ECO:0000256" key="7">
    <source>
        <dbReference type="ARBA" id="ARBA00022801"/>
    </source>
</evidence>
<keyword evidence="9 11" id="KW-0464">Manganese</keyword>
<evidence type="ECO:0000256" key="5">
    <source>
        <dbReference type="ARBA" id="ARBA00022723"/>
    </source>
</evidence>
<evidence type="ECO:0000256" key="9">
    <source>
        <dbReference type="ARBA" id="ARBA00023211"/>
    </source>
</evidence>
<keyword evidence="4 11" id="KW-0540">Nuclease</keyword>
<dbReference type="PROSITE" id="PS51959">
    <property type="entry name" value="ENDOU"/>
    <property type="match status" value="3"/>
</dbReference>
<evidence type="ECO:0000256" key="12">
    <source>
        <dbReference type="SAM" id="MobiDB-lite"/>
    </source>
</evidence>
<dbReference type="GO" id="GO:0016829">
    <property type="term" value="F:lyase activity"/>
    <property type="evidence" value="ECO:0007669"/>
    <property type="project" value="UniProtKB-KW"/>
</dbReference>
<reference evidence="14 15" key="1">
    <citation type="journal article" date="2014" name="Nat. Genet.">
        <title>Genome and transcriptome of the porcine whipworm Trichuris suis.</title>
        <authorList>
            <person name="Jex A.R."/>
            <person name="Nejsum P."/>
            <person name="Schwarz E.M."/>
            <person name="Hu L."/>
            <person name="Young N.D."/>
            <person name="Hall R.S."/>
            <person name="Korhonen P.K."/>
            <person name="Liao S."/>
            <person name="Thamsborg S."/>
            <person name="Xia J."/>
            <person name="Xu P."/>
            <person name="Wang S."/>
            <person name="Scheerlinck J.P."/>
            <person name="Hofmann A."/>
            <person name="Sternberg P.W."/>
            <person name="Wang J."/>
            <person name="Gasser R.B."/>
        </authorList>
    </citation>
    <scope>NUCLEOTIDE SEQUENCE [LARGE SCALE GENOMIC DNA]</scope>
    <source>
        <strain evidence="14">DCEP-RM93M</strain>
    </source>
</reference>
<dbReference type="Proteomes" id="UP000030764">
    <property type="component" value="Unassembled WGS sequence"/>
</dbReference>
<keyword evidence="7 11" id="KW-0378">Hydrolase</keyword>
<keyword evidence="11" id="KW-0732">Signal</keyword>
<dbReference type="AlphaFoldDB" id="A0A085LWX0"/>
<comment type="subunit">
    <text evidence="3 11">Monomer.</text>
</comment>
<dbReference type="GO" id="GO:0004521">
    <property type="term" value="F:RNA endonuclease activity"/>
    <property type="evidence" value="ECO:0007669"/>
    <property type="project" value="UniProtKB-UniRule"/>
</dbReference>
<keyword evidence="8 11" id="KW-0694">RNA-binding</keyword>
<accession>A0A085LWX0</accession>
<organism evidence="14 15">
    <name type="scientific">Trichuris suis</name>
    <name type="common">pig whipworm</name>
    <dbReference type="NCBI Taxonomy" id="68888"/>
    <lineage>
        <taxon>Eukaryota</taxon>
        <taxon>Metazoa</taxon>
        <taxon>Ecdysozoa</taxon>
        <taxon>Nematoda</taxon>
        <taxon>Enoplea</taxon>
        <taxon>Dorylaimia</taxon>
        <taxon>Trichinellida</taxon>
        <taxon>Trichuridae</taxon>
        <taxon>Trichuris</taxon>
    </lineage>
</organism>
<feature type="compositionally biased region" description="Basic residues" evidence="12">
    <location>
        <begin position="621"/>
        <end position="635"/>
    </location>
</feature>
<dbReference type="Pfam" id="PF09412">
    <property type="entry name" value="XendoU"/>
    <property type="match status" value="4"/>
</dbReference>
<keyword evidence="6 11" id="KW-0255">Endonuclease</keyword>
<feature type="domain" description="EndoU" evidence="13">
    <location>
        <begin position="639"/>
        <end position="959"/>
    </location>
</feature>
<comment type="cofactor">
    <cofactor evidence="1 11">
        <name>Mn(2+)</name>
        <dbReference type="ChEBI" id="CHEBI:29035"/>
    </cofactor>
</comment>
<dbReference type="GO" id="GO:0046872">
    <property type="term" value="F:metal ion binding"/>
    <property type="evidence" value="ECO:0007669"/>
    <property type="project" value="UniProtKB-UniRule"/>
</dbReference>